<name>A0ABN2S197_9ACTN</name>
<feature type="compositionally biased region" description="Low complexity" evidence="1">
    <location>
        <begin position="321"/>
        <end position="335"/>
    </location>
</feature>
<evidence type="ECO:0000256" key="1">
    <source>
        <dbReference type="SAM" id="MobiDB-lite"/>
    </source>
</evidence>
<feature type="chain" id="PRO_5045080356" description="Lipoprotein" evidence="2">
    <location>
        <begin position="21"/>
        <end position="335"/>
    </location>
</feature>
<proteinExistence type="predicted"/>
<keyword evidence="2" id="KW-0732">Signal</keyword>
<evidence type="ECO:0000256" key="2">
    <source>
        <dbReference type="SAM" id="SignalP"/>
    </source>
</evidence>
<feature type="region of interest" description="Disordered" evidence="1">
    <location>
        <begin position="311"/>
        <end position="335"/>
    </location>
</feature>
<keyword evidence="4" id="KW-1185">Reference proteome</keyword>
<reference evidence="3 4" key="1">
    <citation type="journal article" date="2019" name="Int. J. Syst. Evol. Microbiol.">
        <title>The Global Catalogue of Microorganisms (GCM) 10K type strain sequencing project: providing services to taxonomists for standard genome sequencing and annotation.</title>
        <authorList>
            <consortium name="The Broad Institute Genomics Platform"/>
            <consortium name="The Broad Institute Genome Sequencing Center for Infectious Disease"/>
            <person name="Wu L."/>
            <person name="Ma J."/>
        </authorList>
    </citation>
    <scope>NUCLEOTIDE SEQUENCE [LARGE SCALE GENOMIC DNA]</scope>
    <source>
        <strain evidence="3 4">JCM 16013</strain>
    </source>
</reference>
<gene>
    <name evidence="3" type="ORF">GCM10009838_44060</name>
</gene>
<comment type="caution">
    <text evidence="3">The sequence shown here is derived from an EMBL/GenBank/DDBJ whole genome shotgun (WGS) entry which is preliminary data.</text>
</comment>
<evidence type="ECO:0000313" key="4">
    <source>
        <dbReference type="Proteomes" id="UP001499854"/>
    </source>
</evidence>
<dbReference type="PROSITE" id="PS51257">
    <property type="entry name" value="PROKAR_LIPOPROTEIN"/>
    <property type="match status" value="1"/>
</dbReference>
<dbReference type="EMBL" id="BAAAQM010000025">
    <property type="protein sequence ID" value="GAA1978458.1"/>
    <property type="molecule type" value="Genomic_DNA"/>
</dbReference>
<sequence>MTGNGWKRSAVALVAVALTAAGCSSGGSSDSGSGGAPKSLAEALKSVHATAATRTELGWGDDGGGNGRDFDQVLSPVLGFSVTKQPFVLTVGRPPNQFNVVYGSFDPAAIGAKLQGLGYKPTDRGHGETQWLIRDDHRIDMSQQPEELAMTVSTYNVIRVSKDRLVYGGATSDLDAGLPAQSASLADDPVVGGVAKCLDKDATGMYDATTVPIAVGVGPNGTETICVSAPDDATAKKYGDAFTKAVTSGKSTVTEQPWSAMFTSPKVESLGGKGHVMRLTVTDVEASHPRLEKAMVTQDLMSLIGLPVPLGKNRTPAMSQTGSSSPDDATSSSAG</sequence>
<dbReference type="Proteomes" id="UP001499854">
    <property type="component" value="Unassembled WGS sequence"/>
</dbReference>
<feature type="signal peptide" evidence="2">
    <location>
        <begin position="1"/>
        <end position="20"/>
    </location>
</feature>
<evidence type="ECO:0008006" key="5">
    <source>
        <dbReference type="Google" id="ProtNLM"/>
    </source>
</evidence>
<evidence type="ECO:0000313" key="3">
    <source>
        <dbReference type="EMBL" id="GAA1978458.1"/>
    </source>
</evidence>
<accession>A0ABN2S197</accession>
<protein>
    <recommendedName>
        <fullName evidence="5">Lipoprotein</fullName>
    </recommendedName>
</protein>
<dbReference type="RefSeq" id="WP_344658971.1">
    <property type="nucleotide sequence ID" value="NZ_BAAAQM010000025.1"/>
</dbReference>
<organism evidence="3 4">
    <name type="scientific">Catenulispora subtropica</name>
    <dbReference type="NCBI Taxonomy" id="450798"/>
    <lineage>
        <taxon>Bacteria</taxon>
        <taxon>Bacillati</taxon>
        <taxon>Actinomycetota</taxon>
        <taxon>Actinomycetes</taxon>
        <taxon>Catenulisporales</taxon>
        <taxon>Catenulisporaceae</taxon>
        <taxon>Catenulispora</taxon>
    </lineage>
</organism>